<name>A0A9P7UWF4_9AGAR</name>
<gene>
    <name evidence="2" type="ORF">E1B28_006588</name>
</gene>
<dbReference type="GeneID" id="66075664"/>
<sequence>MTDHQVHENTRRHPVNDEQPPPKPPMSEQERLTKLASDKYVEKVAEDAADKTVDYAAEDPQQRIDDAKEQARVRPTSFLDRFYVG</sequence>
<organism evidence="2 3">
    <name type="scientific">Marasmius oreades</name>
    <name type="common">fairy-ring Marasmius</name>
    <dbReference type="NCBI Taxonomy" id="181124"/>
    <lineage>
        <taxon>Eukaryota</taxon>
        <taxon>Fungi</taxon>
        <taxon>Dikarya</taxon>
        <taxon>Basidiomycota</taxon>
        <taxon>Agaricomycotina</taxon>
        <taxon>Agaricomycetes</taxon>
        <taxon>Agaricomycetidae</taxon>
        <taxon>Agaricales</taxon>
        <taxon>Marasmiineae</taxon>
        <taxon>Marasmiaceae</taxon>
        <taxon>Marasmius</taxon>
    </lineage>
</organism>
<reference evidence="2" key="1">
    <citation type="journal article" date="2021" name="Genome Biol. Evol.">
        <title>The assembled and annotated genome of the fairy-ring fungus Marasmius oreades.</title>
        <authorList>
            <person name="Hiltunen M."/>
            <person name="Ament-Velasquez S.L."/>
            <person name="Johannesson H."/>
        </authorList>
    </citation>
    <scope>NUCLEOTIDE SEQUENCE</scope>
    <source>
        <strain evidence="2">03SP1</strain>
    </source>
</reference>
<feature type="region of interest" description="Disordered" evidence="1">
    <location>
        <begin position="1"/>
        <end position="30"/>
    </location>
</feature>
<dbReference type="AlphaFoldDB" id="A0A9P7UWF4"/>
<evidence type="ECO:0000313" key="2">
    <source>
        <dbReference type="EMBL" id="KAG7095901.1"/>
    </source>
</evidence>
<dbReference type="KEGG" id="more:E1B28_006588"/>
<accession>A0A9P7UWF4</accession>
<dbReference type="Proteomes" id="UP001049176">
    <property type="component" value="Chromosome 3"/>
</dbReference>
<protein>
    <submittedName>
        <fullName evidence="2">Uncharacterized protein</fullName>
    </submittedName>
</protein>
<proteinExistence type="predicted"/>
<dbReference type="OrthoDB" id="3037038at2759"/>
<evidence type="ECO:0000313" key="3">
    <source>
        <dbReference type="Proteomes" id="UP001049176"/>
    </source>
</evidence>
<dbReference type="RefSeq" id="XP_043012371.1">
    <property type="nucleotide sequence ID" value="XM_043151276.1"/>
</dbReference>
<dbReference type="EMBL" id="CM032183">
    <property type="protein sequence ID" value="KAG7095901.1"/>
    <property type="molecule type" value="Genomic_DNA"/>
</dbReference>
<comment type="caution">
    <text evidence="2">The sequence shown here is derived from an EMBL/GenBank/DDBJ whole genome shotgun (WGS) entry which is preliminary data.</text>
</comment>
<feature type="compositionally biased region" description="Basic and acidic residues" evidence="1">
    <location>
        <begin position="1"/>
        <end position="16"/>
    </location>
</feature>
<keyword evidence="3" id="KW-1185">Reference proteome</keyword>
<evidence type="ECO:0000256" key="1">
    <source>
        <dbReference type="SAM" id="MobiDB-lite"/>
    </source>
</evidence>